<feature type="region of interest" description="Disordered" evidence="1">
    <location>
        <begin position="171"/>
        <end position="190"/>
    </location>
</feature>
<proteinExistence type="predicted"/>
<dbReference type="AlphaFoldDB" id="A0A0C3FYX1"/>
<feature type="region of interest" description="Disordered" evidence="1">
    <location>
        <begin position="266"/>
        <end position="291"/>
    </location>
</feature>
<feature type="region of interest" description="Disordered" evidence="1">
    <location>
        <begin position="373"/>
        <end position="392"/>
    </location>
</feature>
<dbReference type="Proteomes" id="UP000054166">
    <property type="component" value="Unassembled WGS sequence"/>
</dbReference>
<reference evidence="3" key="2">
    <citation type="submission" date="2015-01" db="EMBL/GenBank/DDBJ databases">
        <title>Evolutionary Origins and Diversification of the Mycorrhizal Mutualists.</title>
        <authorList>
            <consortium name="DOE Joint Genome Institute"/>
            <consortium name="Mycorrhizal Genomics Consortium"/>
            <person name="Kohler A."/>
            <person name="Kuo A."/>
            <person name="Nagy L.G."/>
            <person name="Floudas D."/>
            <person name="Copeland A."/>
            <person name="Barry K.W."/>
            <person name="Cichocki N."/>
            <person name="Veneault-Fourrey C."/>
            <person name="LaButti K."/>
            <person name="Lindquist E.A."/>
            <person name="Lipzen A."/>
            <person name="Lundell T."/>
            <person name="Morin E."/>
            <person name="Murat C."/>
            <person name="Riley R."/>
            <person name="Ohm R."/>
            <person name="Sun H."/>
            <person name="Tunlid A."/>
            <person name="Henrissat B."/>
            <person name="Grigoriev I.V."/>
            <person name="Hibbett D.S."/>
            <person name="Martin F."/>
        </authorList>
    </citation>
    <scope>NUCLEOTIDE SEQUENCE [LARGE SCALE GENOMIC DNA]</scope>
    <source>
        <strain evidence="3">F 1598</strain>
    </source>
</reference>
<feature type="compositionally biased region" description="Polar residues" evidence="1">
    <location>
        <begin position="266"/>
        <end position="281"/>
    </location>
</feature>
<dbReference type="HOGENOM" id="CLU_041878_1_0_1"/>
<feature type="compositionally biased region" description="Basic residues" evidence="1">
    <location>
        <begin position="176"/>
        <end position="185"/>
    </location>
</feature>
<organism evidence="2 3">
    <name type="scientific">Piloderma croceum (strain F 1598)</name>
    <dbReference type="NCBI Taxonomy" id="765440"/>
    <lineage>
        <taxon>Eukaryota</taxon>
        <taxon>Fungi</taxon>
        <taxon>Dikarya</taxon>
        <taxon>Basidiomycota</taxon>
        <taxon>Agaricomycotina</taxon>
        <taxon>Agaricomycetes</taxon>
        <taxon>Agaricomycetidae</taxon>
        <taxon>Atheliales</taxon>
        <taxon>Atheliaceae</taxon>
        <taxon>Piloderma</taxon>
    </lineage>
</organism>
<evidence type="ECO:0000313" key="2">
    <source>
        <dbReference type="EMBL" id="KIM84834.1"/>
    </source>
</evidence>
<dbReference type="EMBL" id="KN832986">
    <property type="protein sequence ID" value="KIM84834.1"/>
    <property type="molecule type" value="Genomic_DNA"/>
</dbReference>
<protein>
    <submittedName>
        <fullName evidence="2">Uncharacterized protein</fullName>
    </submittedName>
</protein>
<reference evidence="2 3" key="1">
    <citation type="submission" date="2014-04" db="EMBL/GenBank/DDBJ databases">
        <authorList>
            <consortium name="DOE Joint Genome Institute"/>
            <person name="Kuo A."/>
            <person name="Tarkka M."/>
            <person name="Buscot F."/>
            <person name="Kohler A."/>
            <person name="Nagy L.G."/>
            <person name="Floudas D."/>
            <person name="Copeland A."/>
            <person name="Barry K.W."/>
            <person name="Cichocki N."/>
            <person name="Veneault-Fourrey C."/>
            <person name="LaButti K."/>
            <person name="Lindquist E.A."/>
            <person name="Lipzen A."/>
            <person name="Lundell T."/>
            <person name="Morin E."/>
            <person name="Murat C."/>
            <person name="Sun H."/>
            <person name="Tunlid A."/>
            <person name="Henrissat B."/>
            <person name="Grigoriev I.V."/>
            <person name="Hibbett D.S."/>
            <person name="Martin F."/>
            <person name="Nordberg H.P."/>
            <person name="Cantor M.N."/>
            <person name="Hua S.X."/>
        </authorList>
    </citation>
    <scope>NUCLEOTIDE SEQUENCE [LARGE SCALE GENOMIC DNA]</scope>
    <source>
        <strain evidence="2 3">F 1598</strain>
    </source>
</reference>
<dbReference type="InParanoid" id="A0A0C3FYX1"/>
<keyword evidence="3" id="KW-1185">Reference proteome</keyword>
<feature type="compositionally biased region" description="Polar residues" evidence="1">
    <location>
        <begin position="138"/>
        <end position="151"/>
    </location>
</feature>
<accession>A0A0C3FYX1</accession>
<evidence type="ECO:0000313" key="3">
    <source>
        <dbReference type="Proteomes" id="UP000054166"/>
    </source>
</evidence>
<evidence type="ECO:0000256" key="1">
    <source>
        <dbReference type="SAM" id="MobiDB-lite"/>
    </source>
</evidence>
<name>A0A0C3FYX1_PILCF</name>
<gene>
    <name evidence="2" type="ORF">PILCRDRAFT_5878</name>
</gene>
<sequence length="392" mass="44400">MSPSISDATYKSMVSKSRQSLFCLFADMPRQQPFNVMAVRLWARGFLSALEAYRNLLGDAEDLNVNRMVRDASSLVERFADDSWLEWAAELMPNFVARIEPRREEENRCKQLQEEEVRRAVQKEKEWAEREAVMGRLSPNSSRTAPRKTSQSSLASVDVNLLAIEDDFVGSQSRSRGGKKGKGKGKATSAAYQNPKFRLPKGAELVNKSCARCRTNYLTPFCCYVVPGKKKCVKCAHDKYPCSFEPEAETTSTSIIVTPKAKQALSSQSQVDARTTPTASGSRVPRRPIIADDPDLDIADHNILNAAVEMIQRWDSIPSMTEGLMRAQDAVYHCMQANLYEMRVLLTQQHVGYEELDEIDRRLREIQDMEEIEEVDDGEEEEIDEIEDQLDL</sequence>
<feature type="region of interest" description="Disordered" evidence="1">
    <location>
        <begin position="131"/>
        <end position="151"/>
    </location>
</feature>